<name>A0A8C5X5Z2_9PASS</name>
<reference evidence="1" key="2">
    <citation type="submission" date="2025-09" db="UniProtKB">
        <authorList>
            <consortium name="Ensembl"/>
        </authorList>
    </citation>
    <scope>IDENTIFICATION</scope>
</reference>
<protein>
    <submittedName>
        <fullName evidence="1">Uncharacterized protein</fullName>
    </submittedName>
</protein>
<reference evidence="1" key="1">
    <citation type="submission" date="2025-08" db="UniProtKB">
        <authorList>
            <consortium name="Ensembl"/>
        </authorList>
    </citation>
    <scope>IDENTIFICATION</scope>
</reference>
<dbReference type="AlphaFoldDB" id="A0A8C5X5Z2"/>
<proteinExistence type="predicted"/>
<organism evidence="1 2">
    <name type="scientific">Malurus cyaneus samueli</name>
    <dbReference type="NCBI Taxonomy" id="2593467"/>
    <lineage>
        <taxon>Eukaryota</taxon>
        <taxon>Metazoa</taxon>
        <taxon>Chordata</taxon>
        <taxon>Craniata</taxon>
        <taxon>Vertebrata</taxon>
        <taxon>Euteleostomi</taxon>
        <taxon>Archelosauria</taxon>
        <taxon>Archosauria</taxon>
        <taxon>Dinosauria</taxon>
        <taxon>Saurischia</taxon>
        <taxon>Theropoda</taxon>
        <taxon>Coelurosauria</taxon>
        <taxon>Aves</taxon>
        <taxon>Neognathae</taxon>
        <taxon>Neoaves</taxon>
        <taxon>Telluraves</taxon>
        <taxon>Australaves</taxon>
        <taxon>Passeriformes</taxon>
        <taxon>Meliphagoidea</taxon>
        <taxon>Maluridae</taxon>
        <taxon>Malurus</taxon>
    </lineage>
</organism>
<dbReference type="Ensembl" id="ENSMCST00000013354.1">
    <property type="protein sequence ID" value="ENSMCSP00000013015.1"/>
    <property type="gene ID" value="ENSMCSG00000009220.1"/>
</dbReference>
<evidence type="ECO:0000313" key="1">
    <source>
        <dbReference type="Ensembl" id="ENSMCSP00000013015.1"/>
    </source>
</evidence>
<evidence type="ECO:0000313" key="2">
    <source>
        <dbReference type="Proteomes" id="UP000694560"/>
    </source>
</evidence>
<accession>A0A8C5X5Z2</accession>
<keyword evidence="2" id="KW-1185">Reference proteome</keyword>
<dbReference type="Proteomes" id="UP000694560">
    <property type="component" value="Unplaced"/>
</dbReference>
<sequence>NKGHHVKKGGEKGGGNFYLPQKMWKTLLHFRVIQKKQSLFLQSGAVSRARSFAGGAQRGVTNRCLSLRINAHLIVLSHLGTSH</sequence>